<dbReference type="AlphaFoldDB" id="A0A383D2G6"/>
<protein>
    <recommendedName>
        <fullName evidence="2">Carbohydrate kinase PfkB domain-containing protein</fullName>
    </recommendedName>
</protein>
<reference evidence="1" key="1">
    <citation type="submission" date="2018-05" db="EMBL/GenBank/DDBJ databases">
        <authorList>
            <person name="Lanie J.A."/>
            <person name="Ng W.-L."/>
            <person name="Kazmierczak K.M."/>
            <person name="Andrzejewski T.M."/>
            <person name="Davidsen T.M."/>
            <person name="Wayne K.J."/>
            <person name="Tettelin H."/>
            <person name="Glass J.I."/>
            <person name="Rusch D."/>
            <person name="Podicherti R."/>
            <person name="Tsui H.-C.T."/>
            <person name="Winkler M.E."/>
        </authorList>
    </citation>
    <scope>NUCLEOTIDE SEQUENCE</scope>
</reference>
<accession>A0A383D2G6</accession>
<name>A0A383D2G6_9ZZZZ</name>
<dbReference type="EMBL" id="UINC01213710">
    <property type="protein sequence ID" value="SVE38611.1"/>
    <property type="molecule type" value="Genomic_DNA"/>
</dbReference>
<dbReference type="SUPFAM" id="SSF53613">
    <property type="entry name" value="Ribokinase-like"/>
    <property type="match status" value="1"/>
</dbReference>
<sequence length="63" mass="6798">MKFDVTGIGNAVVDVITHTSNKFIKESGLVRGAMTLVNKKQSDIFYNTIKKKIELPGGSAANT</sequence>
<dbReference type="InterPro" id="IPR029056">
    <property type="entry name" value="Ribokinase-like"/>
</dbReference>
<evidence type="ECO:0008006" key="2">
    <source>
        <dbReference type="Google" id="ProtNLM"/>
    </source>
</evidence>
<dbReference type="Gene3D" id="3.30.1110.10">
    <property type="match status" value="1"/>
</dbReference>
<gene>
    <name evidence="1" type="ORF">METZ01_LOCUS491465</name>
</gene>
<evidence type="ECO:0000313" key="1">
    <source>
        <dbReference type="EMBL" id="SVE38611.1"/>
    </source>
</evidence>
<feature type="non-terminal residue" evidence="1">
    <location>
        <position position="63"/>
    </location>
</feature>
<dbReference type="Gene3D" id="3.40.1190.20">
    <property type="match status" value="1"/>
</dbReference>
<proteinExistence type="predicted"/>
<organism evidence="1">
    <name type="scientific">marine metagenome</name>
    <dbReference type="NCBI Taxonomy" id="408172"/>
    <lineage>
        <taxon>unclassified sequences</taxon>
        <taxon>metagenomes</taxon>
        <taxon>ecological metagenomes</taxon>
    </lineage>
</organism>